<proteinExistence type="predicted"/>
<dbReference type="AlphaFoldDB" id="D3BRF3"/>
<dbReference type="RefSeq" id="XP_020428119.1">
    <property type="nucleotide sequence ID" value="XM_020581332.1"/>
</dbReference>
<evidence type="ECO:0000313" key="2">
    <source>
        <dbReference type="EMBL" id="EFA75985.1"/>
    </source>
</evidence>
<accession>D3BRF3</accession>
<organism evidence="2 3">
    <name type="scientific">Heterostelium pallidum (strain ATCC 26659 / Pp 5 / PN500)</name>
    <name type="common">Cellular slime mold</name>
    <name type="synonym">Polysphondylium pallidum</name>
    <dbReference type="NCBI Taxonomy" id="670386"/>
    <lineage>
        <taxon>Eukaryota</taxon>
        <taxon>Amoebozoa</taxon>
        <taxon>Evosea</taxon>
        <taxon>Eumycetozoa</taxon>
        <taxon>Dictyostelia</taxon>
        <taxon>Acytosteliales</taxon>
        <taxon>Acytosteliaceae</taxon>
        <taxon>Heterostelium</taxon>
    </lineage>
</organism>
<dbReference type="EMBL" id="ADBJ01000050">
    <property type="protein sequence ID" value="EFA75985.1"/>
    <property type="molecule type" value="Genomic_DNA"/>
</dbReference>
<feature type="compositionally biased region" description="Low complexity" evidence="1">
    <location>
        <begin position="139"/>
        <end position="172"/>
    </location>
</feature>
<comment type="caution">
    <text evidence="2">The sequence shown here is derived from an EMBL/GenBank/DDBJ whole genome shotgun (WGS) entry which is preliminary data.</text>
</comment>
<dbReference type="InParanoid" id="D3BRF3"/>
<reference evidence="2 3" key="1">
    <citation type="journal article" date="2011" name="Genome Res.">
        <title>Phylogeny-wide analysis of social amoeba genomes highlights ancient origins for complex intercellular communication.</title>
        <authorList>
            <person name="Heidel A.J."/>
            <person name="Lawal H.M."/>
            <person name="Felder M."/>
            <person name="Schilde C."/>
            <person name="Helps N.R."/>
            <person name="Tunggal B."/>
            <person name="Rivero F."/>
            <person name="John U."/>
            <person name="Schleicher M."/>
            <person name="Eichinger L."/>
            <person name="Platzer M."/>
            <person name="Noegel A.A."/>
            <person name="Schaap P."/>
            <person name="Gloeckner G."/>
        </authorList>
    </citation>
    <scope>NUCLEOTIDE SEQUENCE [LARGE SCALE GENOMIC DNA]</scope>
    <source>
        <strain evidence="3">ATCC 26659 / Pp 5 / PN500</strain>
    </source>
</reference>
<name>D3BRF3_HETP5</name>
<feature type="region of interest" description="Disordered" evidence="1">
    <location>
        <begin position="117"/>
        <end position="172"/>
    </location>
</feature>
<gene>
    <name evidence="2" type="ORF">PPL_10563</name>
</gene>
<sequence length="233" mass="26453">MLNRISNSKRNTLEYSVPDDIIDVDNEIVESTIPLVDQLSKKEQIGTSSIKSISSNIVSPSIPTFEPPSHHVPTSVLQDALHRSATNQVSSKNLPRILEELKSVNDYANLLLSKSKEREVRRTTQSPKTTILHNKKKVTNNNKDINDKNNNNNNNLNISNNQSNLNNNNINDIHNNNNNTPIILKLLYKQGNMSVYQSRVYDPKRQRTFLVTRYISTVLTPENQNIISNIIVN</sequence>
<evidence type="ECO:0000313" key="3">
    <source>
        <dbReference type="Proteomes" id="UP000001396"/>
    </source>
</evidence>
<keyword evidence="3" id="KW-1185">Reference proteome</keyword>
<evidence type="ECO:0000256" key="1">
    <source>
        <dbReference type="SAM" id="MobiDB-lite"/>
    </source>
</evidence>
<dbReference type="GeneID" id="31366032"/>
<protein>
    <submittedName>
        <fullName evidence="2">Uncharacterized protein</fullName>
    </submittedName>
</protein>
<dbReference type="Proteomes" id="UP000001396">
    <property type="component" value="Unassembled WGS sequence"/>
</dbReference>